<protein>
    <submittedName>
        <fullName evidence="3">DUF4282 domain-containing protein</fullName>
    </submittedName>
</protein>
<evidence type="ECO:0000256" key="1">
    <source>
        <dbReference type="SAM" id="MobiDB-lite"/>
    </source>
</evidence>
<organism evidence="3 4">
    <name type="scientific">Metallococcus carri</name>
    <dbReference type="NCBI Taxonomy" id="1656884"/>
    <lineage>
        <taxon>Bacteria</taxon>
        <taxon>Bacillati</taxon>
        <taxon>Actinomycetota</taxon>
        <taxon>Actinomycetes</taxon>
        <taxon>Micrococcales</taxon>
        <taxon>Dermacoccaceae</taxon>
        <taxon>Metallococcus</taxon>
    </lineage>
</organism>
<dbReference type="RefSeq" id="WP_166198346.1">
    <property type="nucleotide sequence ID" value="NZ_JAAOIV010000013.1"/>
</dbReference>
<keyword evidence="4" id="KW-1185">Reference proteome</keyword>
<name>A0A967B491_9MICO</name>
<feature type="compositionally biased region" description="Polar residues" evidence="1">
    <location>
        <begin position="32"/>
        <end position="41"/>
    </location>
</feature>
<feature type="compositionally biased region" description="Gly residues" evidence="1">
    <location>
        <begin position="146"/>
        <end position="162"/>
    </location>
</feature>
<sequence>MSQPTNGSWSEGQQEGSGHSGGSLGQHFDSASEASDQTQVSPAWGQPGGQEAASSPGAYDQGSSEQGSYDGGSQGSFDQASQGSQGSQGSLGQQGDWGSPATQSSYDQGSQGSLGQQGEQAAAYGSRNSQGGFGSQGEQTAYGTQGSTGGYGAQGSTGGYGSQGYEQGSFDQGQQSAYGGGYGQQAGGYQQGGYQQGGFDQGQQFGGQQQVAKGPKKPGIGDMFSDLKFEKSLTGALASIAFTLTLVWAVLRLVSNMVYNFSSDFIGTGTALMNFLTDLAFVGFVVVSVRIVLELCVNVAKIAGRD</sequence>
<feature type="compositionally biased region" description="Low complexity" evidence="1">
    <location>
        <begin position="163"/>
        <end position="177"/>
    </location>
</feature>
<keyword evidence="2" id="KW-1133">Transmembrane helix</keyword>
<evidence type="ECO:0000256" key="2">
    <source>
        <dbReference type="SAM" id="Phobius"/>
    </source>
</evidence>
<proteinExistence type="predicted"/>
<dbReference type="AlphaFoldDB" id="A0A967B491"/>
<gene>
    <name evidence="3" type="ORF">G9U51_15885</name>
</gene>
<evidence type="ECO:0000313" key="4">
    <source>
        <dbReference type="Proteomes" id="UP000744769"/>
    </source>
</evidence>
<keyword evidence="2" id="KW-0812">Transmembrane</keyword>
<reference evidence="3" key="1">
    <citation type="submission" date="2020-03" db="EMBL/GenBank/DDBJ databases">
        <title>Draft sequencing of Calidifontibacter sp. DB0510.</title>
        <authorList>
            <person name="Kim D.-U."/>
        </authorList>
    </citation>
    <scope>NUCLEOTIDE SEQUENCE</scope>
    <source>
        <strain evidence="3">DB0510</strain>
    </source>
</reference>
<evidence type="ECO:0000313" key="3">
    <source>
        <dbReference type="EMBL" id="NHN57253.1"/>
    </source>
</evidence>
<feature type="compositionally biased region" description="Low complexity" evidence="1">
    <location>
        <begin position="7"/>
        <end position="17"/>
    </location>
</feature>
<dbReference type="EMBL" id="JAAOIV010000013">
    <property type="protein sequence ID" value="NHN57253.1"/>
    <property type="molecule type" value="Genomic_DNA"/>
</dbReference>
<dbReference type="Proteomes" id="UP000744769">
    <property type="component" value="Unassembled WGS sequence"/>
</dbReference>
<feature type="compositionally biased region" description="Low complexity" evidence="1">
    <location>
        <begin position="75"/>
        <end position="120"/>
    </location>
</feature>
<feature type="region of interest" description="Disordered" evidence="1">
    <location>
        <begin position="1"/>
        <end position="177"/>
    </location>
</feature>
<comment type="caution">
    <text evidence="3">The sequence shown here is derived from an EMBL/GenBank/DDBJ whole genome shotgun (WGS) entry which is preliminary data.</text>
</comment>
<accession>A0A967B491</accession>
<keyword evidence="2" id="KW-0472">Membrane</keyword>
<feature type="transmembrane region" description="Helical" evidence="2">
    <location>
        <begin position="271"/>
        <end position="293"/>
    </location>
</feature>
<feature type="transmembrane region" description="Helical" evidence="2">
    <location>
        <begin position="233"/>
        <end position="251"/>
    </location>
</feature>